<keyword evidence="2" id="KW-1185">Reference proteome</keyword>
<name>A0A5B0B2S5_9ACTN</name>
<evidence type="ECO:0000313" key="1">
    <source>
        <dbReference type="EMBL" id="KAA0935786.1"/>
    </source>
</evidence>
<evidence type="ECO:0000313" key="2">
    <source>
        <dbReference type="Proteomes" id="UP000324965"/>
    </source>
</evidence>
<dbReference type="Proteomes" id="UP000324965">
    <property type="component" value="Unassembled WGS sequence"/>
</dbReference>
<sequence length="230" mass="26431">MQGAAVVTEEEAKRIVDAISAERFQPFLDECGGDPLVALRLYYWDGEASRAFLSALRDFEVAMRNSFHAKLAGRYSRADWWDSPRVQLTGKGLQQVRNARSALQQELVTGVTADDMVAKLTLGFWVGLTGRGRNYEMQFWNPALRHAFRGYQGRRGSLQQQLDHVRRFRNRIGHHERICHRHLEKDFETLLELMEYVSPEKAALHRQFSQIPEVLARKPLVLSGAEPVRL</sequence>
<reference evidence="1 2" key="1">
    <citation type="submission" date="2019-05" db="EMBL/GenBank/DDBJ databases">
        <authorList>
            <person name="Hariharan J."/>
            <person name="Choudoir M.J."/>
            <person name="Diebold P."/>
            <person name="Panke-Buisse K."/>
            <person name="Buckley D.H."/>
        </authorList>
    </citation>
    <scope>NUCLEOTIDE SEQUENCE [LARGE SCALE GENOMIC DNA]</scope>
    <source>
        <strain evidence="1 2">SUN51</strain>
    </source>
</reference>
<dbReference type="OrthoDB" id="3418622at2"/>
<evidence type="ECO:0008006" key="3">
    <source>
        <dbReference type="Google" id="ProtNLM"/>
    </source>
</evidence>
<comment type="caution">
    <text evidence="1">The sequence shown here is derived from an EMBL/GenBank/DDBJ whole genome shotgun (WGS) entry which is preliminary data.</text>
</comment>
<accession>A0A5B0B2S5</accession>
<organism evidence="1 2">
    <name type="scientific">Streptomyces apricus</name>
    <dbReference type="NCBI Taxonomy" id="1828112"/>
    <lineage>
        <taxon>Bacteria</taxon>
        <taxon>Bacillati</taxon>
        <taxon>Actinomycetota</taxon>
        <taxon>Actinomycetes</taxon>
        <taxon>Kitasatosporales</taxon>
        <taxon>Streptomycetaceae</taxon>
        <taxon>Streptomyces</taxon>
    </lineage>
</organism>
<dbReference type="AlphaFoldDB" id="A0A5B0B2S5"/>
<protein>
    <recommendedName>
        <fullName evidence="3">Abi-like protein</fullName>
    </recommendedName>
</protein>
<proteinExistence type="predicted"/>
<dbReference type="EMBL" id="VDFC01000040">
    <property type="protein sequence ID" value="KAA0935786.1"/>
    <property type="molecule type" value="Genomic_DNA"/>
</dbReference>
<gene>
    <name evidence="1" type="ORF">FGF04_17415</name>
</gene>